<dbReference type="EMBL" id="UYYF01000574">
    <property type="protein sequence ID" value="VDM98625.1"/>
    <property type="molecule type" value="Genomic_DNA"/>
</dbReference>
<protein>
    <submittedName>
        <fullName evidence="3">Oxidoreductase</fullName>
    </submittedName>
</protein>
<sequence length="67" mass="8127">IFRRDFDWRWVDYHEKAYSHLAEQALDLARYLNEPRPKHYWQDGTQIFADGYNDFDKISSNVVLSDC</sequence>
<organism evidence="3">
    <name type="scientific">Thelazia callipaeda</name>
    <name type="common">Oriental eyeworm</name>
    <name type="synonym">Parasitic nematode</name>
    <dbReference type="NCBI Taxonomy" id="103827"/>
    <lineage>
        <taxon>Eukaryota</taxon>
        <taxon>Metazoa</taxon>
        <taxon>Ecdysozoa</taxon>
        <taxon>Nematoda</taxon>
        <taxon>Chromadorea</taxon>
        <taxon>Rhabditida</taxon>
        <taxon>Spirurina</taxon>
        <taxon>Spiruromorpha</taxon>
        <taxon>Thelazioidea</taxon>
        <taxon>Thelaziidae</taxon>
        <taxon>Thelazia</taxon>
    </lineage>
</organism>
<keyword evidence="2" id="KW-1185">Reference proteome</keyword>
<accession>A0A0N5CQT5</accession>
<dbReference type="Proteomes" id="UP000276776">
    <property type="component" value="Unassembled WGS sequence"/>
</dbReference>
<evidence type="ECO:0000313" key="1">
    <source>
        <dbReference type="EMBL" id="VDM98625.1"/>
    </source>
</evidence>
<proteinExistence type="predicted"/>
<evidence type="ECO:0000313" key="2">
    <source>
        <dbReference type="Proteomes" id="UP000276776"/>
    </source>
</evidence>
<reference evidence="3" key="1">
    <citation type="submission" date="2017-02" db="UniProtKB">
        <authorList>
            <consortium name="WormBaseParasite"/>
        </authorList>
    </citation>
    <scope>IDENTIFICATION</scope>
</reference>
<dbReference type="WBParaSite" id="TCLT_0000258501-mRNA-1">
    <property type="protein sequence ID" value="TCLT_0000258501-mRNA-1"/>
    <property type="gene ID" value="TCLT_0000258501"/>
</dbReference>
<name>A0A0N5CQT5_THECL</name>
<dbReference type="OrthoDB" id="5800643at2759"/>
<evidence type="ECO:0000313" key="3">
    <source>
        <dbReference type="WBParaSite" id="TCLT_0000258501-mRNA-1"/>
    </source>
</evidence>
<dbReference type="AlphaFoldDB" id="A0A0N5CQT5"/>
<gene>
    <name evidence="1" type="ORF">TCLT_LOCUS2586</name>
</gene>
<reference evidence="1 2" key="2">
    <citation type="submission" date="2018-11" db="EMBL/GenBank/DDBJ databases">
        <authorList>
            <consortium name="Pathogen Informatics"/>
        </authorList>
    </citation>
    <scope>NUCLEOTIDE SEQUENCE [LARGE SCALE GENOMIC DNA]</scope>
</reference>